<feature type="domain" description="Transcriptional repressor PaaX-like N-terminal" evidence="1">
    <location>
        <begin position="18"/>
        <end position="81"/>
    </location>
</feature>
<evidence type="ECO:0000259" key="1">
    <source>
        <dbReference type="Pfam" id="PF07848"/>
    </source>
</evidence>
<dbReference type="InterPro" id="IPR012906">
    <property type="entry name" value="PaaX-like_N"/>
</dbReference>
<dbReference type="PANTHER" id="PTHR30319">
    <property type="entry name" value="PHENYLACETIC ACID REGULATOR-RELATED TRANSCRIPTIONAL REPRESSOR"/>
    <property type="match status" value="1"/>
</dbReference>
<protein>
    <submittedName>
        <fullName evidence="4">PaaX family transcriptional regulator</fullName>
    </submittedName>
</protein>
<proteinExistence type="predicted"/>
<sequence>MRHPLRVAISDNTRLGQLILTLFALYGRAEDNWLSVAAIVALMADLGADGQAVRSSVSRLKRRGVLDGDRRGGAAGYSLTAPTLELLAEGDVRIFDRPRATSRDGWLVVVFSVPESERDKRHALRTNLTRLGFGTAAPGVWVAPGGIAAETRHTLERRGLSEYVDLFAGDHLAFGDLRSKVRQWWDLDELAALYAHFLTRYCPVRERMAAGSLTMAEAFGIYLPMLTEWRRLPYRDPGIPLTLLPEDWNGVAAGELFGALNAALGSPARDHALKVIRATGR</sequence>
<dbReference type="Gene3D" id="1.10.10.10">
    <property type="entry name" value="Winged helix-like DNA-binding domain superfamily/Winged helix DNA-binding domain"/>
    <property type="match status" value="1"/>
</dbReference>
<dbReference type="PIRSF" id="PIRSF020623">
    <property type="entry name" value="PaaX"/>
    <property type="match status" value="1"/>
</dbReference>
<dbReference type="Pfam" id="PF20803">
    <property type="entry name" value="PaaX_M"/>
    <property type="match status" value="1"/>
</dbReference>
<accession>A0A6P2C657</accession>
<reference evidence="4 5" key="1">
    <citation type="submission" date="2018-11" db="EMBL/GenBank/DDBJ databases">
        <title>Trebonia kvetii gen.nov., sp.nov., a novel acidophilic actinobacterium, and proposal of the new actinobacterial family Treboniaceae fam. nov.</title>
        <authorList>
            <person name="Rapoport D."/>
            <person name="Sagova-Mareckova M."/>
            <person name="Sedlacek I."/>
            <person name="Provaznik J."/>
            <person name="Kralova S."/>
            <person name="Pavlinic D."/>
            <person name="Benes V."/>
            <person name="Kopecky J."/>
        </authorList>
    </citation>
    <scope>NUCLEOTIDE SEQUENCE [LARGE SCALE GENOMIC DNA]</scope>
    <source>
        <strain evidence="4 5">15Tr583</strain>
    </source>
</reference>
<dbReference type="GO" id="GO:0006351">
    <property type="term" value="P:DNA-templated transcription"/>
    <property type="evidence" value="ECO:0007669"/>
    <property type="project" value="InterPro"/>
</dbReference>
<dbReference type="AlphaFoldDB" id="A0A6P2C657"/>
<dbReference type="EMBL" id="RPFW01000001">
    <property type="protein sequence ID" value="TVZ06758.1"/>
    <property type="molecule type" value="Genomic_DNA"/>
</dbReference>
<dbReference type="InterPro" id="IPR011965">
    <property type="entry name" value="PaaX_trns_reg"/>
</dbReference>
<gene>
    <name evidence="4" type="ORF">EAS64_05175</name>
</gene>
<evidence type="ECO:0000259" key="2">
    <source>
        <dbReference type="Pfam" id="PF08223"/>
    </source>
</evidence>
<dbReference type="InterPro" id="IPR013225">
    <property type="entry name" value="PaaX_C"/>
</dbReference>
<name>A0A6P2C657_9ACTN</name>
<organism evidence="4 5">
    <name type="scientific">Trebonia kvetii</name>
    <dbReference type="NCBI Taxonomy" id="2480626"/>
    <lineage>
        <taxon>Bacteria</taxon>
        <taxon>Bacillati</taxon>
        <taxon>Actinomycetota</taxon>
        <taxon>Actinomycetes</taxon>
        <taxon>Streptosporangiales</taxon>
        <taxon>Treboniaceae</taxon>
        <taxon>Trebonia</taxon>
    </lineage>
</organism>
<dbReference type="Proteomes" id="UP000460272">
    <property type="component" value="Unassembled WGS sequence"/>
</dbReference>
<dbReference type="Gene3D" id="1.20.58.1460">
    <property type="match status" value="1"/>
</dbReference>
<evidence type="ECO:0000313" key="5">
    <source>
        <dbReference type="Proteomes" id="UP000460272"/>
    </source>
</evidence>
<feature type="domain" description="Transcriptional repressor PaaX-like C-terminal" evidence="2">
    <location>
        <begin position="185"/>
        <end position="272"/>
    </location>
</feature>
<dbReference type="PANTHER" id="PTHR30319:SF1">
    <property type="entry name" value="TRANSCRIPTIONAL REPRESSOR PAAX"/>
    <property type="match status" value="1"/>
</dbReference>
<dbReference type="InterPro" id="IPR048846">
    <property type="entry name" value="PaaX-like_central"/>
</dbReference>
<comment type="caution">
    <text evidence="4">The sequence shown here is derived from an EMBL/GenBank/DDBJ whole genome shotgun (WGS) entry which is preliminary data.</text>
</comment>
<keyword evidence="5" id="KW-1185">Reference proteome</keyword>
<evidence type="ECO:0000313" key="4">
    <source>
        <dbReference type="EMBL" id="TVZ06758.1"/>
    </source>
</evidence>
<dbReference type="InterPro" id="IPR036388">
    <property type="entry name" value="WH-like_DNA-bd_sf"/>
</dbReference>
<dbReference type="Pfam" id="PF08223">
    <property type="entry name" value="PaaX_C"/>
    <property type="match status" value="1"/>
</dbReference>
<feature type="domain" description="Transcriptional repressor PaaX-like central Cas2-like" evidence="3">
    <location>
        <begin position="103"/>
        <end position="180"/>
    </location>
</feature>
<dbReference type="Pfam" id="PF07848">
    <property type="entry name" value="PaaX"/>
    <property type="match status" value="1"/>
</dbReference>
<dbReference type="OrthoDB" id="2270427at2"/>
<dbReference type="Gene3D" id="3.30.70.2650">
    <property type="match status" value="1"/>
</dbReference>
<evidence type="ECO:0000259" key="3">
    <source>
        <dbReference type="Pfam" id="PF20803"/>
    </source>
</evidence>